<dbReference type="EMBL" id="NEDP02004019">
    <property type="protein sequence ID" value="OWF47195.1"/>
    <property type="molecule type" value="Genomic_DNA"/>
</dbReference>
<feature type="chain" id="PRO_5012397240" description="Ig-like domain-containing protein" evidence="1">
    <location>
        <begin position="21"/>
        <end position="581"/>
    </location>
</feature>
<evidence type="ECO:0000313" key="2">
    <source>
        <dbReference type="EMBL" id="OWF47195.1"/>
    </source>
</evidence>
<sequence length="581" mass="65462">MKATGANVILLWLVLHCVHTTPQSSCVQENSCESFTKRHYCKLKDGATAGGYDKPVCSVIEVQPGNPKFKTIYLHCCDKENNITSRKWFFTPDLKMWKPLNFTNDKSWKPLDVTNETISIVNIRDYRMGFYRCITEHSNKITDERTIQVNGTKCTLGYDEPEVKFPNDVFVKIGQPFTKSFYVDFGCEATARNISIQFYKDGIPKKTSNAQGCTSDRKICLPEVTQDDIGMKVSITVTACYGGKLQEVMGSFSILNEVQTRQVASLDYIEMFAVPCGSVFLVILICIFYCQKCHIWILSRMSFPGRLIDKGKVKKVCILHCDDDTTCANNVREWIAREYTLLSVVCSCDSKGTGVLTGEFDAIQESDYVIFIPSSSTADKVNENVFNSIVQHKDYSRITILDFCASQTRTCSLSKNKIFKCLKHINLKSCLYEDINRSGLRNRLPICAPRRNSCDMGHICCQCSTSRDLYGYQTRYQKLDNYIYRFLGVGGLSNGRSGDCNKCLEKTSQEECGSDNPIINTQQSQRALQNSLKLFVPTGSCSEKEVTSLCNAESPDTATTFLSPDIECNTIPFDNIDVNKL</sequence>
<comment type="caution">
    <text evidence="2">The sequence shown here is derived from an EMBL/GenBank/DDBJ whole genome shotgun (WGS) entry which is preliminary data.</text>
</comment>
<organism evidence="2 3">
    <name type="scientific">Mizuhopecten yessoensis</name>
    <name type="common">Japanese scallop</name>
    <name type="synonym">Patinopecten yessoensis</name>
    <dbReference type="NCBI Taxonomy" id="6573"/>
    <lineage>
        <taxon>Eukaryota</taxon>
        <taxon>Metazoa</taxon>
        <taxon>Spiralia</taxon>
        <taxon>Lophotrochozoa</taxon>
        <taxon>Mollusca</taxon>
        <taxon>Bivalvia</taxon>
        <taxon>Autobranchia</taxon>
        <taxon>Pteriomorphia</taxon>
        <taxon>Pectinida</taxon>
        <taxon>Pectinoidea</taxon>
        <taxon>Pectinidae</taxon>
        <taxon>Mizuhopecten</taxon>
    </lineage>
</organism>
<gene>
    <name evidence="2" type="ORF">KP79_PYT20392</name>
</gene>
<evidence type="ECO:0000313" key="3">
    <source>
        <dbReference type="Proteomes" id="UP000242188"/>
    </source>
</evidence>
<proteinExistence type="predicted"/>
<evidence type="ECO:0008006" key="4">
    <source>
        <dbReference type="Google" id="ProtNLM"/>
    </source>
</evidence>
<accession>A0A210QEN8</accession>
<keyword evidence="3" id="KW-1185">Reference proteome</keyword>
<dbReference type="Proteomes" id="UP000242188">
    <property type="component" value="Unassembled WGS sequence"/>
</dbReference>
<dbReference type="OrthoDB" id="10527057at2759"/>
<keyword evidence="1" id="KW-0732">Signal</keyword>
<protein>
    <recommendedName>
        <fullName evidence="4">Ig-like domain-containing protein</fullName>
    </recommendedName>
</protein>
<name>A0A210QEN8_MIZYE</name>
<feature type="signal peptide" evidence="1">
    <location>
        <begin position="1"/>
        <end position="20"/>
    </location>
</feature>
<evidence type="ECO:0000256" key="1">
    <source>
        <dbReference type="SAM" id="SignalP"/>
    </source>
</evidence>
<dbReference type="AlphaFoldDB" id="A0A210QEN8"/>
<reference evidence="2 3" key="1">
    <citation type="journal article" date="2017" name="Nat. Ecol. Evol.">
        <title>Scallop genome provides insights into evolution of bilaterian karyotype and development.</title>
        <authorList>
            <person name="Wang S."/>
            <person name="Zhang J."/>
            <person name="Jiao W."/>
            <person name="Li J."/>
            <person name="Xun X."/>
            <person name="Sun Y."/>
            <person name="Guo X."/>
            <person name="Huan P."/>
            <person name="Dong B."/>
            <person name="Zhang L."/>
            <person name="Hu X."/>
            <person name="Sun X."/>
            <person name="Wang J."/>
            <person name="Zhao C."/>
            <person name="Wang Y."/>
            <person name="Wang D."/>
            <person name="Huang X."/>
            <person name="Wang R."/>
            <person name="Lv J."/>
            <person name="Li Y."/>
            <person name="Zhang Z."/>
            <person name="Liu B."/>
            <person name="Lu W."/>
            <person name="Hui Y."/>
            <person name="Liang J."/>
            <person name="Zhou Z."/>
            <person name="Hou R."/>
            <person name="Li X."/>
            <person name="Liu Y."/>
            <person name="Li H."/>
            <person name="Ning X."/>
            <person name="Lin Y."/>
            <person name="Zhao L."/>
            <person name="Xing Q."/>
            <person name="Dou J."/>
            <person name="Li Y."/>
            <person name="Mao J."/>
            <person name="Guo H."/>
            <person name="Dou H."/>
            <person name="Li T."/>
            <person name="Mu C."/>
            <person name="Jiang W."/>
            <person name="Fu Q."/>
            <person name="Fu X."/>
            <person name="Miao Y."/>
            <person name="Liu J."/>
            <person name="Yu Q."/>
            <person name="Li R."/>
            <person name="Liao H."/>
            <person name="Li X."/>
            <person name="Kong Y."/>
            <person name="Jiang Z."/>
            <person name="Chourrout D."/>
            <person name="Li R."/>
            <person name="Bao Z."/>
        </authorList>
    </citation>
    <scope>NUCLEOTIDE SEQUENCE [LARGE SCALE GENOMIC DNA]</scope>
    <source>
        <strain evidence="2 3">PY_sf001</strain>
    </source>
</reference>